<dbReference type="PROSITE" id="PS51257">
    <property type="entry name" value="PROKAR_LIPOPROTEIN"/>
    <property type="match status" value="1"/>
</dbReference>
<keyword evidence="4" id="KW-0564">Palmitate</keyword>
<keyword evidence="2 4" id="KW-0456">Lyase</keyword>
<dbReference type="InterPro" id="IPR034718">
    <property type="entry name" value="RlpA"/>
</dbReference>
<comment type="subcellular location">
    <subcellularLocation>
        <location evidence="4">Cell membrane</location>
        <topology evidence="4">Lipid-anchor</topology>
    </subcellularLocation>
</comment>
<dbReference type="CDD" id="cd22268">
    <property type="entry name" value="DPBB_RlpA-like"/>
    <property type="match status" value="1"/>
</dbReference>
<sequence length="260" mass="29242">MKLRSQIQILILFLFVISGCSTHLDTTYDPVHIPSSKSTIPKKNPATQKPYKINGVKYTPLASATGFVQTGLASWYGKKFHGRKTANGEIYDMYAMTAAHKTLPLGTWVSVHNLENNKKIVVRINDRGPFVYGRIIDLSYTGAKKLGVLGPGTAKVKVTALGRATSYSEKTKNPIAFTAVDYWKGNFTVQVGAFQVKANADNYRYKLSRNYQNAHIKPFEDYRGTFYRVRIGRFTNLKDAERFSDKLMEQDFSQAFAVAE</sequence>
<protein>
    <recommendedName>
        <fullName evidence="4">Probable endolytic peptidoglycan transglycosylase RlpA</fullName>
        <ecNumber evidence="4">4.2.2.-</ecNumber>
    </recommendedName>
</protein>
<evidence type="ECO:0000256" key="6">
    <source>
        <dbReference type="SAM" id="SignalP"/>
    </source>
</evidence>
<dbReference type="GO" id="GO:0008932">
    <property type="term" value="F:lytic endotransglycosylase activity"/>
    <property type="evidence" value="ECO:0007669"/>
    <property type="project" value="UniProtKB-UniRule"/>
</dbReference>
<evidence type="ECO:0000256" key="5">
    <source>
        <dbReference type="RuleBase" id="RU003495"/>
    </source>
</evidence>
<dbReference type="GO" id="GO:0000270">
    <property type="term" value="P:peptidoglycan metabolic process"/>
    <property type="evidence" value="ECO:0007669"/>
    <property type="project" value="UniProtKB-UniRule"/>
</dbReference>
<comment type="function">
    <text evidence="4">Lytic transglycosylase with a strong preference for naked glycan strands that lack stem peptides.</text>
</comment>
<dbReference type="EMBL" id="FNLL01000009">
    <property type="protein sequence ID" value="SDU45501.1"/>
    <property type="molecule type" value="Genomic_DNA"/>
</dbReference>
<dbReference type="PROSITE" id="PS51724">
    <property type="entry name" value="SPOR"/>
    <property type="match status" value="1"/>
</dbReference>
<keyword evidence="4" id="KW-0472">Membrane</keyword>
<evidence type="ECO:0000256" key="1">
    <source>
        <dbReference type="ARBA" id="ARBA00022729"/>
    </source>
</evidence>
<dbReference type="AlphaFoldDB" id="A0A1H2INA1"/>
<feature type="chain" id="PRO_5011801831" description="Probable endolytic peptidoglycan transglycosylase RlpA" evidence="6">
    <location>
        <begin position="24"/>
        <end position="260"/>
    </location>
</feature>
<feature type="domain" description="SPOR" evidence="7">
    <location>
        <begin position="181"/>
        <end position="260"/>
    </location>
</feature>
<dbReference type="PANTHER" id="PTHR34183:SF1">
    <property type="entry name" value="ENDOLYTIC PEPTIDOGLYCAN TRANSGLYCOSYLASE RLPA"/>
    <property type="match status" value="1"/>
</dbReference>
<dbReference type="SUPFAM" id="SSF50685">
    <property type="entry name" value="Barwin-like endoglucanases"/>
    <property type="match status" value="1"/>
</dbReference>
<dbReference type="GO" id="GO:0071555">
    <property type="term" value="P:cell wall organization"/>
    <property type="evidence" value="ECO:0007669"/>
    <property type="project" value="UniProtKB-KW"/>
</dbReference>
<dbReference type="HAMAP" id="MF_02071">
    <property type="entry name" value="RlpA"/>
    <property type="match status" value="1"/>
</dbReference>
<dbReference type="Pfam" id="PF05036">
    <property type="entry name" value="SPOR"/>
    <property type="match status" value="1"/>
</dbReference>
<dbReference type="NCBIfam" id="TIGR00413">
    <property type="entry name" value="rlpA"/>
    <property type="match status" value="1"/>
</dbReference>
<evidence type="ECO:0000259" key="7">
    <source>
        <dbReference type="PROSITE" id="PS51724"/>
    </source>
</evidence>
<evidence type="ECO:0000256" key="2">
    <source>
        <dbReference type="ARBA" id="ARBA00023239"/>
    </source>
</evidence>
<dbReference type="InterPro" id="IPR009009">
    <property type="entry name" value="RlpA-like_DPBB"/>
</dbReference>
<feature type="signal peptide" evidence="6">
    <location>
        <begin position="1"/>
        <end position="23"/>
    </location>
</feature>
<proteinExistence type="inferred from homology"/>
<dbReference type="GO" id="GO:0005886">
    <property type="term" value="C:plasma membrane"/>
    <property type="evidence" value="ECO:0007669"/>
    <property type="project" value="UniProtKB-SubCell"/>
</dbReference>
<keyword evidence="3 4" id="KW-0961">Cell wall biogenesis/degradation</keyword>
<dbReference type="InterPro" id="IPR036680">
    <property type="entry name" value="SPOR-like_sf"/>
</dbReference>
<evidence type="ECO:0000256" key="3">
    <source>
        <dbReference type="ARBA" id="ARBA00023316"/>
    </source>
</evidence>
<dbReference type="Gene3D" id="3.30.70.1070">
    <property type="entry name" value="Sporulation related repeat"/>
    <property type="match status" value="1"/>
</dbReference>
<accession>A0A1H2INA1</accession>
<dbReference type="Pfam" id="PF03330">
    <property type="entry name" value="DPBB_1"/>
    <property type="match status" value="1"/>
</dbReference>
<gene>
    <name evidence="4" type="primary">rlpA</name>
    <name evidence="8" type="ORF">SAMN04487931_10930</name>
</gene>
<comment type="similarity">
    <text evidence="4 5">Belongs to the RlpA family.</text>
</comment>
<dbReference type="SUPFAM" id="SSF110997">
    <property type="entry name" value="Sporulation related repeat"/>
    <property type="match status" value="1"/>
</dbReference>
<dbReference type="InterPro" id="IPR007730">
    <property type="entry name" value="SPOR-like_dom"/>
</dbReference>
<evidence type="ECO:0000256" key="4">
    <source>
        <dbReference type="HAMAP-Rule" id="MF_02071"/>
    </source>
</evidence>
<dbReference type="PANTHER" id="PTHR34183">
    <property type="entry name" value="ENDOLYTIC PEPTIDOGLYCAN TRANSGLYCOSYLASE RLPA"/>
    <property type="match status" value="1"/>
</dbReference>
<dbReference type="InterPro" id="IPR036908">
    <property type="entry name" value="RlpA-like_sf"/>
</dbReference>
<keyword evidence="9" id="KW-1185">Reference proteome</keyword>
<dbReference type="RefSeq" id="WP_092235693.1">
    <property type="nucleotide sequence ID" value="NZ_FNLL01000009.1"/>
</dbReference>
<name>A0A1H2INA1_9BACT</name>
<organism evidence="8 9">
    <name type="scientific">Desulfobacula phenolica</name>
    <dbReference type="NCBI Taxonomy" id="90732"/>
    <lineage>
        <taxon>Bacteria</taxon>
        <taxon>Pseudomonadati</taxon>
        <taxon>Thermodesulfobacteriota</taxon>
        <taxon>Desulfobacteria</taxon>
        <taxon>Desulfobacterales</taxon>
        <taxon>Desulfobacteraceae</taxon>
        <taxon>Desulfobacula</taxon>
    </lineage>
</organism>
<dbReference type="InterPro" id="IPR012997">
    <property type="entry name" value="RplA"/>
</dbReference>
<reference evidence="9" key="1">
    <citation type="submission" date="2016-10" db="EMBL/GenBank/DDBJ databases">
        <authorList>
            <person name="Varghese N."/>
            <person name="Submissions S."/>
        </authorList>
    </citation>
    <scope>NUCLEOTIDE SEQUENCE [LARGE SCALE GENOMIC DNA]</scope>
    <source>
        <strain evidence="9">DSM 3384</strain>
    </source>
</reference>
<keyword evidence="4" id="KW-1003">Cell membrane</keyword>
<dbReference type="Proteomes" id="UP000199608">
    <property type="component" value="Unassembled WGS sequence"/>
</dbReference>
<dbReference type="GO" id="GO:0042834">
    <property type="term" value="F:peptidoglycan binding"/>
    <property type="evidence" value="ECO:0007669"/>
    <property type="project" value="InterPro"/>
</dbReference>
<evidence type="ECO:0000313" key="8">
    <source>
        <dbReference type="EMBL" id="SDU45501.1"/>
    </source>
</evidence>
<dbReference type="EC" id="4.2.2.-" evidence="4"/>
<dbReference type="Gene3D" id="2.40.40.10">
    <property type="entry name" value="RlpA-like domain"/>
    <property type="match status" value="1"/>
</dbReference>
<keyword evidence="4 8" id="KW-0449">Lipoprotein</keyword>
<keyword evidence="1 6" id="KW-0732">Signal</keyword>
<evidence type="ECO:0000313" key="9">
    <source>
        <dbReference type="Proteomes" id="UP000199608"/>
    </source>
</evidence>